<comment type="caution">
    <text evidence="4">The sequence shown here is derived from an EMBL/GenBank/DDBJ whole genome shotgun (WGS) entry which is preliminary data.</text>
</comment>
<feature type="domain" description="HTH CENPB-type" evidence="3">
    <location>
        <begin position="77"/>
        <end position="148"/>
    </location>
</feature>
<dbReference type="PROSITE" id="PS51253">
    <property type="entry name" value="HTH_CENPB"/>
    <property type="match status" value="1"/>
</dbReference>
<dbReference type="HOGENOM" id="CLU_871971_0_0_1"/>
<keyword evidence="2" id="KW-0539">Nucleus</keyword>
<proteinExistence type="predicted"/>
<dbReference type="Proteomes" id="UP000022910">
    <property type="component" value="Unassembled WGS sequence"/>
</dbReference>
<dbReference type="EMBL" id="JEMT01028582">
    <property type="protein sequence ID" value="EXX54205.1"/>
    <property type="molecule type" value="Genomic_DNA"/>
</dbReference>
<reference evidence="4 5" key="1">
    <citation type="submission" date="2014-02" db="EMBL/GenBank/DDBJ databases">
        <title>Single nucleus genome sequencing reveals high similarity among nuclei of an endomycorrhizal fungus.</title>
        <authorList>
            <person name="Lin K."/>
            <person name="Geurts R."/>
            <person name="Zhang Z."/>
            <person name="Limpens E."/>
            <person name="Saunders D.G."/>
            <person name="Mu D."/>
            <person name="Pang E."/>
            <person name="Cao H."/>
            <person name="Cha H."/>
            <person name="Lin T."/>
            <person name="Zhou Q."/>
            <person name="Shang Y."/>
            <person name="Li Y."/>
            <person name="Ivanov S."/>
            <person name="Sharma T."/>
            <person name="Velzen R.V."/>
            <person name="Ruijter N.D."/>
            <person name="Aanen D.K."/>
            <person name="Win J."/>
            <person name="Kamoun S."/>
            <person name="Bisseling T."/>
            <person name="Huang S."/>
        </authorList>
    </citation>
    <scope>NUCLEOTIDE SEQUENCE [LARGE SCALE GENOMIC DNA]</scope>
    <source>
        <strain evidence="5">DAOM197198w</strain>
    </source>
</reference>
<evidence type="ECO:0000256" key="2">
    <source>
        <dbReference type="ARBA" id="ARBA00023242"/>
    </source>
</evidence>
<organism evidence="4 5">
    <name type="scientific">Rhizophagus irregularis (strain DAOM 197198w)</name>
    <name type="common">Glomus intraradices</name>
    <dbReference type="NCBI Taxonomy" id="1432141"/>
    <lineage>
        <taxon>Eukaryota</taxon>
        <taxon>Fungi</taxon>
        <taxon>Fungi incertae sedis</taxon>
        <taxon>Mucoromycota</taxon>
        <taxon>Glomeromycotina</taxon>
        <taxon>Glomeromycetes</taxon>
        <taxon>Glomerales</taxon>
        <taxon>Glomeraceae</taxon>
        <taxon>Rhizophagus</taxon>
    </lineage>
</organism>
<dbReference type="SMART" id="SM00674">
    <property type="entry name" value="CENPB"/>
    <property type="match status" value="1"/>
</dbReference>
<dbReference type="GO" id="GO:0005634">
    <property type="term" value="C:nucleus"/>
    <property type="evidence" value="ECO:0007669"/>
    <property type="project" value="TreeGrafter"/>
</dbReference>
<dbReference type="InterPro" id="IPR009057">
    <property type="entry name" value="Homeodomain-like_sf"/>
</dbReference>
<evidence type="ECO:0000259" key="3">
    <source>
        <dbReference type="PROSITE" id="PS51253"/>
    </source>
</evidence>
<dbReference type="Pfam" id="PF03221">
    <property type="entry name" value="HTH_Tnp_Tc5"/>
    <property type="match status" value="1"/>
</dbReference>
<evidence type="ECO:0000256" key="1">
    <source>
        <dbReference type="ARBA" id="ARBA00023125"/>
    </source>
</evidence>
<protein>
    <recommendedName>
        <fullName evidence="3">HTH CENPB-type domain-containing protein</fullName>
    </recommendedName>
</protein>
<dbReference type="InterPro" id="IPR006600">
    <property type="entry name" value="HTH_CenpB_DNA-bd_dom"/>
</dbReference>
<dbReference type="GO" id="GO:0003677">
    <property type="term" value="F:DNA binding"/>
    <property type="evidence" value="ECO:0007669"/>
    <property type="project" value="UniProtKB-KW"/>
</dbReference>
<keyword evidence="1" id="KW-0238">DNA-binding</keyword>
<dbReference type="Gene3D" id="1.10.10.60">
    <property type="entry name" value="Homeodomain-like"/>
    <property type="match status" value="2"/>
</dbReference>
<evidence type="ECO:0000313" key="5">
    <source>
        <dbReference type="Proteomes" id="UP000022910"/>
    </source>
</evidence>
<keyword evidence="5" id="KW-1185">Reference proteome</keyword>
<dbReference type="PANTHER" id="PTHR19303:SF73">
    <property type="entry name" value="PROTEIN PDC2"/>
    <property type="match status" value="1"/>
</dbReference>
<dbReference type="InterPro" id="IPR050863">
    <property type="entry name" value="CenT-Element_Derived"/>
</dbReference>
<name>A0A015IJD6_RHIIW</name>
<dbReference type="InterPro" id="IPR007889">
    <property type="entry name" value="HTH_Psq"/>
</dbReference>
<accession>A0A015IJD6</accession>
<dbReference type="AlphaFoldDB" id="A0A015IJD6"/>
<sequence>MPQQKRRKDVQDFSQTKKRVVLTHAQKHQLCLDYEQTPRPTQEELAVIYKIKQNTVSDILKKKDKWLLVDPDSEEANKQRERPPCFPQVEEALALWVTNALSAEIVINGDILREKAKIFARGFEIDNFVASTGWIDKFKQRHHLKEYVKWGEAKSAPLETLEEERRKLREIIKNYDLNDVFNCDETGLYWDLEPSKTLAKGPLSGKKKSKKRTQYRKLLVRNRVEAYEISQELNKAVILLNIYDAINFSKDAWNAVSQQTIFHCWQHTKILPLGDLDETDNEIGGYDEQVIRDKLALQDLIYELPFNDLIIWADEKNWA</sequence>
<gene>
    <name evidence="4" type="ORF">RirG_236750</name>
</gene>
<dbReference type="Pfam" id="PF04218">
    <property type="entry name" value="CENP-B_N"/>
    <property type="match status" value="1"/>
</dbReference>
<evidence type="ECO:0000313" key="4">
    <source>
        <dbReference type="EMBL" id="EXX54205.1"/>
    </source>
</evidence>
<dbReference type="PANTHER" id="PTHR19303">
    <property type="entry name" value="TRANSPOSON"/>
    <property type="match status" value="1"/>
</dbReference>
<dbReference type="STRING" id="1432141.A0A015IJD6"/>
<dbReference type="SUPFAM" id="SSF46689">
    <property type="entry name" value="Homeodomain-like"/>
    <property type="match status" value="2"/>
</dbReference>